<dbReference type="Proteomes" id="UP000234950">
    <property type="component" value="Unassembled WGS sequence"/>
</dbReference>
<gene>
    <name evidence="2" type="ORF">CVD27_15770</name>
</gene>
<accession>A0A2N5HC86</accession>
<keyword evidence="3" id="KW-1185">Reference proteome</keyword>
<dbReference type="OrthoDB" id="2964295at2"/>
<name>A0A2N5HC86_9BACI</name>
<dbReference type="SUPFAM" id="SSF109854">
    <property type="entry name" value="DinB/YfiT-like putative metalloenzymes"/>
    <property type="match status" value="1"/>
</dbReference>
<dbReference type="InterPro" id="IPR024775">
    <property type="entry name" value="DinB-like"/>
</dbReference>
<evidence type="ECO:0000259" key="1">
    <source>
        <dbReference type="Pfam" id="PF12867"/>
    </source>
</evidence>
<dbReference type="RefSeq" id="WP_101648851.1">
    <property type="nucleotide sequence ID" value="NZ_PGVE01000063.1"/>
</dbReference>
<dbReference type="InterPro" id="IPR034660">
    <property type="entry name" value="DinB/YfiT-like"/>
</dbReference>
<dbReference type="EMBL" id="PGVE01000063">
    <property type="protein sequence ID" value="PLS03120.1"/>
    <property type="molecule type" value="Genomic_DNA"/>
</dbReference>
<evidence type="ECO:0000313" key="2">
    <source>
        <dbReference type="EMBL" id="PLS03120.1"/>
    </source>
</evidence>
<evidence type="ECO:0000313" key="3">
    <source>
        <dbReference type="Proteomes" id="UP000234950"/>
    </source>
</evidence>
<protein>
    <recommendedName>
        <fullName evidence="1">DinB-like domain-containing protein</fullName>
    </recommendedName>
</protein>
<comment type="caution">
    <text evidence="2">The sequence shown here is derived from an EMBL/GenBank/DDBJ whole genome shotgun (WGS) entry which is preliminary data.</text>
</comment>
<reference evidence="2 3" key="1">
    <citation type="submission" date="2017-11" db="EMBL/GenBank/DDBJ databases">
        <title>Comparitive Functional Genomics of Dry Heat Resistant strains isolated from the Viking Spacecraft.</title>
        <authorList>
            <person name="Seuylemezian A."/>
            <person name="Cooper K."/>
            <person name="Vaishampayan P."/>
        </authorList>
    </citation>
    <scope>NUCLEOTIDE SEQUENCE [LARGE SCALE GENOMIC DNA]</scope>
    <source>
        <strain evidence="2 3">V32-6</strain>
    </source>
</reference>
<feature type="domain" description="DinB-like" evidence="1">
    <location>
        <begin position="20"/>
        <end position="148"/>
    </location>
</feature>
<organism evidence="2 3">
    <name type="scientific">Neobacillus cucumis</name>
    <dbReference type="NCBI Taxonomy" id="1740721"/>
    <lineage>
        <taxon>Bacteria</taxon>
        <taxon>Bacillati</taxon>
        <taxon>Bacillota</taxon>
        <taxon>Bacilli</taxon>
        <taxon>Bacillales</taxon>
        <taxon>Bacillaceae</taxon>
        <taxon>Neobacillus</taxon>
    </lineage>
</organism>
<dbReference type="AlphaFoldDB" id="A0A2N5HC86"/>
<sequence length="155" mass="18290">MDKQHIIEENLKLVVWCESLKELTDEVWFSCFSEGSWGIADVISHFISWDQFLLNYRLPAIIHGEEFLEVQVDVETINAKASQYARSGISKFDLIEKCMAKRNELVSQVESIPAEKFAEQFIFGRTRLTLKEYFSDFIDHDKHHMDQIHDFLMRQ</sequence>
<dbReference type="Pfam" id="PF12867">
    <property type="entry name" value="DinB_2"/>
    <property type="match status" value="1"/>
</dbReference>
<proteinExistence type="predicted"/>
<dbReference type="Gene3D" id="1.20.120.450">
    <property type="entry name" value="dinb family like domain"/>
    <property type="match status" value="1"/>
</dbReference>